<dbReference type="GO" id="GO:0003677">
    <property type="term" value="F:DNA binding"/>
    <property type="evidence" value="ECO:0007669"/>
    <property type="project" value="UniProtKB-KW"/>
</dbReference>
<evidence type="ECO:0000256" key="2">
    <source>
        <dbReference type="ARBA" id="ARBA00023125"/>
    </source>
</evidence>
<dbReference type="CDD" id="cd00093">
    <property type="entry name" value="HTH_XRE"/>
    <property type="match status" value="1"/>
</dbReference>
<dbReference type="InterPro" id="IPR001387">
    <property type="entry name" value="Cro/C1-type_HTH"/>
</dbReference>
<sequence length="84" mass="9564">MEPWRLVLVKSTEFQRLQKRLAERVRSYRKLRNISQEDLADLAEIDRTYVSQSERAVGNPSLGVMVKVAGALDVHVTDLLQPAT</sequence>
<dbReference type="Pfam" id="PF01381">
    <property type="entry name" value="HTH_3"/>
    <property type="match status" value="1"/>
</dbReference>
<name>A0A2S5T056_9BURK</name>
<comment type="caution">
    <text evidence="4">The sequence shown here is derived from an EMBL/GenBank/DDBJ whole genome shotgun (WGS) entry which is preliminary data.</text>
</comment>
<dbReference type="Gene3D" id="1.10.260.40">
    <property type="entry name" value="lambda repressor-like DNA-binding domains"/>
    <property type="match status" value="1"/>
</dbReference>
<accession>A0A2S5T056</accession>
<gene>
    <name evidence="4" type="ORF">C1702_18095</name>
</gene>
<dbReference type="SMART" id="SM00530">
    <property type="entry name" value="HTH_XRE"/>
    <property type="match status" value="1"/>
</dbReference>
<keyword evidence="5" id="KW-1185">Reference proteome</keyword>
<dbReference type="InterPro" id="IPR050807">
    <property type="entry name" value="TransReg_Diox_bact_type"/>
</dbReference>
<dbReference type="Proteomes" id="UP000239406">
    <property type="component" value="Unassembled WGS sequence"/>
</dbReference>
<dbReference type="PROSITE" id="PS50943">
    <property type="entry name" value="HTH_CROC1"/>
    <property type="match status" value="1"/>
</dbReference>
<evidence type="ECO:0000313" key="4">
    <source>
        <dbReference type="EMBL" id="PPE68258.1"/>
    </source>
</evidence>
<dbReference type="PANTHER" id="PTHR46797:SF23">
    <property type="entry name" value="HTH-TYPE TRANSCRIPTIONAL REGULATOR SUTR"/>
    <property type="match status" value="1"/>
</dbReference>
<evidence type="ECO:0000313" key="5">
    <source>
        <dbReference type="Proteomes" id="UP000239406"/>
    </source>
</evidence>
<dbReference type="SUPFAM" id="SSF47413">
    <property type="entry name" value="lambda repressor-like DNA-binding domains"/>
    <property type="match status" value="1"/>
</dbReference>
<keyword evidence="2" id="KW-0238">DNA-binding</keyword>
<dbReference type="InterPro" id="IPR010982">
    <property type="entry name" value="Lambda_DNA-bd_dom_sf"/>
</dbReference>
<protein>
    <submittedName>
        <fullName evidence="4">XRE family transcriptional regulator</fullName>
    </submittedName>
</protein>
<dbReference type="AlphaFoldDB" id="A0A2S5T056"/>
<dbReference type="PANTHER" id="PTHR46797">
    <property type="entry name" value="HTH-TYPE TRANSCRIPTIONAL REGULATOR"/>
    <property type="match status" value="1"/>
</dbReference>
<evidence type="ECO:0000256" key="3">
    <source>
        <dbReference type="ARBA" id="ARBA00023163"/>
    </source>
</evidence>
<dbReference type="GO" id="GO:0005829">
    <property type="term" value="C:cytosol"/>
    <property type="evidence" value="ECO:0007669"/>
    <property type="project" value="TreeGrafter"/>
</dbReference>
<organism evidence="4 5">
    <name type="scientific">Caldimonas thermodepolymerans</name>
    <dbReference type="NCBI Taxonomy" id="215580"/>
    <lineage>
        <taxon>Bacteria</taxon>
        <taxon>Pseudomonadati</taxon>
        <taxon>Pseudomonadota</taxon>
        <taxon>Betaproteobacteria</taxon>
        <taxon>Burkholderiales</taxon>
        <taxon>Sphaerotilaceae</taxon>
        <taxon>Caldimonas</taxon>
    </lineage>
</organism>
<keyword evidence="3" id="KW-0804">Transcription</keyword>
<proteinExistence type="predicted"/>
<evidence type="ECO:0000256" key="1">
    <source>
        <dbReference type="ARBA" id="ARBA00023015"/>
    </source>
</evidence>
<dbReference type="GO" id="GO:0003700">
    <property type="term" value="F:DNA-binding transcription factor activity"/>
    <property type="evidence" value="ECO:0007669"/>
    <property type="project" value="TreeGrafter"/>
</dbReference>
<keyword evidence="1" id="KW-0805">Transcription regulation</keyword>
<dbReference type="EMBL" id="PSNY01000039">
    <property type="protein sequence ID" value="PPE68258.1"/>
    <property type="molecule type" value="Genomic_DNA"/>
</dbReference>
<reference evidence="4 5" key="1">
    <citation type="submission" date="2018-02" db="EMBL/GenBank/DDBJ databases">
        <title>Reclassifiation of [Polyangium] brachysporum DSM 7029 as Guopingzhaonella breviflexa gen. nov., sp. nov., a member of the family Comamonadaceae.</title>
        <authorList>
            <person name="Tang B."/>
        </authorList>
    </citation>
    <scope>NUCLEOTIDE SEQUENCE [LARGE SCALE GENOMIC DNA]</scope>
    <source>
        <strain evidence="4 5">DSM 15344</strain>
    </source>
</reference>